<evidence type="ECO:0000313" key="10">
    <source>
        <dbReference type="EMBL" id="PSJ60839.1"/>
    </source>
</evidence>
<dbReference type="PROSITE" id="PS50850">
    <property type="entry name" value="MFS"/>
    <property type="match status" value="1"/>
</dbReference>
<feature type="transmembrane region" description="Helical" evidence="8">
    <location>
        <begin position="211"/>
        <end position="231"/>
    </location>
</feature>
<dbReference type="AlphaFoldDB" id="A0A2P7SEB7"/>
<feature type="transmembrane region" description="Helical" evidence="8">
    <location>
        <begin position="375"/>
        <end position="397"/>
    </location>
</feature>
<feature type="transmembrane region" description="Helical" evidence="8">
    <location>
        <begin position="149"/>
        <end position="170"/>
    </location>
</feature>
<evidence type="ECO:0000256" key="5">
    <source>
        <dbReference type="ARBA" id="ARBA00022692"/>
    </source>
</evidence>
<dbReference type="PRINTS" id="PR01036">
    <property type="entry name" value="TCRTETB"/>
</dbReference>
<dbReference type="PANTHER" id="PTHR42718:SF9">
    <property type="entry name" value="MAJOR FACILITATOR SUPERFAMILY MULTIDRUG TRANSPORTER MFSC"/>
    <property type="match status" value="1"/>
</dbReference>
<sequence length="530" mass="57258">MSSAEATLPAAGAAWKPRSNPWLVAIVVTIAAFMEVLDTTIVNVALPHIAGSLSSSSDEATWALTSYLVANGIVLTISGWLSDLFGRKRYFLICISMFTVTSFLCGIADSLPQLIIFRLAQGFFGGGLQPTQQAIILDSFPPEKQGAAFGVAAIAIVVAPVLGPTLGGYITDVVSWRWIFFLNVPIGIMAVFFVSILVEDPPWVANVKPRRVDYIGLGLIIIGLGSLQIMMDRGEDAGWFDSNFIKLMALLAFVGILSAIGWLLIAPHPIVRLSVFKDRNFAPGCLMIGATGALLYASAVLIPQLAQQTLNYTATWAGLVLSPGGVAVILLIPVISRLMNMIQTRYVIAIGFTVMGFALYYASGLAPNIDFRTLVIMRVFQSAALAFLFVPISTITYQTLPRELRGDGAAMFSMFRNVFGSIGISLATAEVTQRTQINQSYLSKWATPSHQPFQDLIDTYEQALRAMGKVGTVAHDMAVGHVYQQFRIQAVVLAYSNVFFYCAIVAFITIPFCFLLSPGKPGEGAPGGMH</sequence>
<feature type="transmembrane region" description="Helical" evidence="8">
    <location>
        <begin position="492"/>
        <end position="517"/>
    </location>
</feature>
<feature type="transmembrane region" description="Helical" evidence="8">
    <location>
        <begin position="243"/>
        <end position="265"/>
    </location>
</feature>
<dbReference type="SUPFAM" id="SSF103473">
    <property type="entry name" value="MFS general substrate transporter"/>
    <property type="match status" value="1"/>
</dbReference>
<dbReference type="CDD" id="cd17503">
    <property type="entry name" value="MFS_LmrB_MDR_like"/>
    <property type="match status" value="1"/>
</dbReference>
<feature type="transmembrane region" description="Helical" evidence="8">
    <location>
        <begin position="312"/>
        <end position="334"/>
    </location>
</feature>
<dbReference type="InterPro" id="IPR004638">
    <property type="entry name" value="EmrB-like"/>
</dbReference>
<feature type="transmembrane region" description="Helical" evidence="8">
    <location>
        <begin position="346"/>
        <end position="363"/>
    </location>
</feature>
<comment type="similarity">
    <text evidence="2">Belongs to the major facilitator superfamily. EmrB family.</text>
</comment>
<proteinExistence type="inferred from homology"/>
<dbReference type="Gene3D" id="1.20.1720.10">
    <property type="entry name" value="Multidrug resistance protein D"/>
    <property type="match status" value="1"/>
</dbReference>
<evidence type="ECO:0000256" key="7">
    <source>
        <dbReference type="ARBA" id="ARBA00023136"/>
    </source>
</evidence>
<dbReference type="PANTHER" id="PTHR42718">
    <property type="entry name" value="MAJOR FACILITATOR SUPERFAMILY MULTIDRUG TRANSPORTER MFSC"/>
    <property type="match status" value="1"/>
</dbReference>
<dbReference type="EMBL" id="PXYL01000005">
    <property type="protein sequence ID" value="PSJ60839.1"/>
    <property type="molecule type" value="Genomic_DNA"/>
</dbReference>
<dbReference type="InterPro" id="IPR020846">
    <property type="entry name" value="MFS_dom"/>
</dbReference>
<evidence type="ECO:0000256" key="2">
    <source>
        <dbReference type="ARBA" id="ARBA00008537"/>
    </source>
</evidence>
<comment type="caution">
    <text evidence="10">The sequence shown here is derived from an EMBL/GenBank/DDBJ whole genome shotgun (WGS) entry which is preliminary data.</text>
</comment>
<keyword evidence="5 8" id="KW-0812">Transmembrane</keyword>
<feature type="domain" description="Major facilitator superfamily (MFS) profile" evidence="9">
    <location>
        <begin position="24"/>
        <end position="521"/>
    </location>
</feature>
<name>A0A2P7SEB7_9HYPH</name>
<evidence type="ECO:0000259" key="9">
    <source>
        <dbReference type="PROSITE" id="PS50850"/>
    </source>
</evidence>
<evidence type="ECO:0000256" key="8">
    <source>
        <dbReference type="SAM" id="Phobius"/>
    </source>
</evidence>
<accession>A0A2P7SEB7</accession>
<dbReference type="Proteomes" id="UP000240653">
    <property type="component" value="Unassembled WGS sequence"/>
</dbReference>
<keyword evidence="7 8" id="KW-0472">Membrane</keyword>
<dbReference type="InterPro" id="IPR036259">
    <property type="entry name" value="MFS_trans_sf"/>
</dbReference>
<dbReference type="GO" id="GO:0022857">
    <property type="term" value="F:transmembrane transporter activity"/>
    <property type="evidence" value="ECO:0007669"/>
    <property type="project" value="InterPro"/>
</dbReference>
<dbReference type="NCBIfam" id="TIGR00711">
    <property type="entry name" value="efflux_EmrB"/>
    <property type="match status" value="1"/>
</dbReference>
<reference evidence="10 11" key="1">
    <citation type="submission" date="2018-03" db="EMBL/GenBank/DDBJ databases">
        <title>The draft genome of Mesorhizobium soli JCM 19897.</title>
        <authorList>
            <person name="Li L."/>
            <person name="Liu L."/>
            <person name="Liang L."/>
            <person name="Wang T."/>
            <person name="Zhang X."/>
        </authorList>
    </citation>
    <scope>NUCLEOTIDE SEQUENCE [LARGE SCALE GENOMIC DNA]</scope>
    <source>
        <strain evidence="10 11">JCM 19897</strain>
    </source>
</reference>
<keyword evidence="3" id="KW-0813">Transport</keyword>
<feature type="transmembrane region" description="Helical" evidence="8">
    <location>
        <begin position="176"/>
        <end position="199"/>
    </location>
</feature>
<dbReference type="Gene3D" id="1.20.1250.20">
    <property type="entry name" value="MFS general substrate transporter like domains"/>
    <property type="match status" value="1"/>
</dbReference>
<evidence type="ECO:0000256" key="1">
    <source>
        <dbReference type="ARBA" id="ARBA00004651"/>
    </source>
</evidence>
<dbReference type="Pfam" id="PF07690">
    <property type="entry name" value="MFS_1"/>
    <property type="match status" value="1"/>
</dbReference>
<evidence type="ECO:0000256" key="3">
    <source>
        <dbReference type="ARBA" id="ARBA00022448"/>
    </source>
</evidence>
<feature type="transmembrane region" description="Helical" evidence="8">
    <location>
        <begin position="286"/>
        <end position="306"/>
    </location>
</feature>
<dbReference type="InterPro" id="IPR011701">
    <property type="entry name" value="MFS"/>
</dbReference>
<evidence type="ECO:0000256" key="6">
    <source>
        <dbReference type="ARBA" id="ARBA00022989"/>
    </source>
</evidence>
<keyword evidence="11" id="KW-1185">Reference proteome</keyword>
<evidence type="ECO:0000313" key="11">
    <source>
        <dbReference type="Proteomes" id="UP000240653"/>
    </source>
</evidence>
<feature type="transmembrane region" description="Helical" evidence="8">
    <location>
        <begin position="62"/>
        <end position="81"/>
    </location>
</feature>
<keyword evidence="4" id="KW-1003">Cell membrane</keyword>
<organism evidence="10 11">
    <name type="scientific">Pseudaminobacter soli</name>
    <name type="common">ex Li et al. 2025</name>
    <dbReference type="NCBI Taxonomy" id="1295366"/>
    <lineage>
        <taxon>Bacteria</taxon>
        <taxon>Pseudomonadati</taxon>
        <taxon>Pseudomonadota</taxon>
        <taxon>Alphaproteobacteria</taxon>
        <taxon>Hyphomicrobiales</taxon>
        <taxon>Phyllobacteriaceae</taxon>
        <taxon>Pseudaminobacter</taxon>
    </lineage>
</organism>
<feature type="transmembrane region" description="Helical" evidence="8">
    <location>
        <begin position="90"/>
        <end position="109"/>
    </location>
</feature>
<evidence type="ECO:0000256" key="4">
    <source>
        <dbReference type="ARBA" id="ARBA00022475"/>
    </source>
</evidence>
<dbReference type="OrthoDB" id="9812221at2"/>
<comment type="subcellular location">
    <subcellularLocation>
        <location evidence="1">Cell membrane</location>
        <topology evidence="1">Multi-pass membrane protein</topology>
    </subcellularLocation>
</comment>
<dbReference type="RefSeq" id="WP_106724307.1">
    <property type="nucleotide sequence ID" value="NZ_PXYL01000005.1"/>
</dbReference>
<dbReference type="GO" id="GO:0005886">
    <property type="term" value="C:plasma membrane"/>
    <property type="evidence" value="ECO:0007669"/>
    <property type="project" value="UniProtKB-SubCell"/>
</dbReference>
<gene>
    <name evidence="10" type="ORF">C7I85_12440</name>
</gene>
<keyword evidence="6 8" id="KW-1133">Transmembrane helix</keyword>
<protein>
    <submittedName>
        <fullName evidence="10">EmrB/QacA family drug resistance transporter</fullName>
    </submittedName>
</protein>
<feature type="transmembrane region" description="Helical" evidence="8">
    <location>
        <begin position="21"/>
        <end position="42"/>
    </location>
</feature>